<dbReference type="InterPro" id="IPR012893">
    <property type="entry name" value="HipA-like_C"/>
</dbReference>
<dbReference type="RefSeq" id="WP_006567412.1">
    <property type="nucleotide sequence ID" value="NZ_CACRSQ010000007.1"/>
</dbReference>
<reference evidence="4" key="1">
    <citation type="submission" date="2019-11" db="EMBL/GenBank/DDBJ databases">
        <authorList>
            <person name="Feng L."/>
        </authorList>
    </citation>
    <scope>NUCLEOTIDE SEQUENCE</scope>
    <source>
        <strain evidence="4">AcaccaeLFYP115</strain>
    </source>
</reference>
<keyword evidence="2 4" id="KW-0418">Kinase</keyword>
<feature type="domain" description="HipA-like C-terminal" evidence="3">
    <location>
        <begin position="36"/>
        <end position="203"/>
    </location>
</feature>
<protein>
    <submittedName>
        <fullName evidence="4">Serine/threonine-protein kinase CtkA</fullName>
        <ecNumber evidence="4">2.7.11.1</ecNumber>
    </submittedName>
</protein>
<evidence type="ECO:0000313" key="4">
    <source>
        <dbReference type="EMBL" id="VYT31283.1"/>
    </source>
</evidence>
<proteinExistence type="predicted"/>
<dbReference type="EMBL" id="CACRSQ010000007">
    <property type="protein sequence ID" value="VYT31283.1"/>
    <property type="molecule type" value="Genomic_DNA"/>
</dbReference>
<dbReference type="Pfam" id="PF07804">
    <property type="entry name" value="HipA_C"/>
    <property type="match status" value="1"/>
</dbReference>
<organism evidence="4">
    <name type="scientific">Anaerostipes caccae</name>
    <dbReference type="NCBI Taxonomy" id="105841"/>
    <lineage>
        <taxon>Bacteria</taxon>
        <taxon>Bacillati</taxon>
        <taxon>Bacillota</taxon>
        <taxon>Clostridia</taxon>
        <taxon>Lachnospirales</taxon>
        <taxon>Lachnospiraceae</taxon>
        <taxon>Anaerostipes</taxon>
    </lineage>
</organism>
<name>A0A6N2VNP3_9FIRM</name>
<evidence type="ECO:0000259" key="3">
    <source>
        <dbReference type="Pfam" id="PF07804"/>
    </source>
</evidence>
<keyword evidence="1 4" id="KW-0808">Transferase</keyword>
<dbReference type="GO" id="GO:0004674">
    <property type="term" value="F:protein serine/threonine kinase activity"/>
    <property type="evidence" value="ECO:0007669"/>
    <property type="project" value="UniProtKB-EC"/>
</dbReference>
<evidence type="ECO:0000256" key="1">
    <source>
        <dbReference type="ARBA" id="ARBA00022679"/>
    </source>
</evidence>
<dbReference type="CDD" id="cd17792">
    <property type="entry name" value="CtkA"/>
    <property type="match status" value="1"/>
</dbReference>
<sequence>MERERMIDIKDLNKYERDFSTYYGGRSGSKYAIIIDGERWMIKFPESTKDFMGRQKKNAHFPSYTASPLSEYIGSQIYQSLGIPVHETMLGIRDNKLVVACKDFDPLHRLVEYGQIKNSLTDTEIELVHSSSGQQGEALMDVLNVISTAPVFQKTPGVKERFWDMFIADAFIRNNDRNNGNWGIFINADGTGKLAPVYDNGNCLFNKRNPSVAERRIANERDIYQDALGTGVSFFTDKNDKNIHPFQYIESAENPDCTAALLRFVKHLDVREIDRIVEEIPENFQDIQIITAIQKEHYKAVFHMMLNKSIFPAANNFEKNLIK</sequence>
<dbReference type="AlphaFoldDB" id="A0A6N2VNP3"/>
<dbReference type="Gene3D" id="1.10.1070.20">
    <property type="match status" value="1"/>
</dbReference>
<gene>
    <name evidence="4" type="primary">ctkA</name>
    <name evidence="4" type="ORF">ACLFYP115_02631</name>
</gene>
<evidence type="ECO:0000256" key="2">
    <source>
        <dbReference type="ARBA" id="ARBA00022777"/>
    </source>
</evidence>
<dbReference type="EC" id="2.7.11.1" evidence="4"/>
<accession>A0A6N2VNP3</accession>
<dbReference type="Gene3D" id="3.30.200.120">
    <property type="match status" value="1"/>
</dbReference>